<feature type="transmembrane region" description="Helical" evidence="3">
    <location>
        <begin position="781"/>
        <end position="803"/>
    </location>
</feature>
<dbReference type="EMBL" id="CAMXCT010000247">
    <property type="protein sequence ID" value="CAI3976147.1"/>
    <property type="molecule type" value="Genomic_DNA"/>
</dbReference>
<proteinExistence type="predicted"/>
<evidence type="ECO:0000313" key="5">
    <source>
        <dbReference type="EMBL" id="CAL1129522.1"/>
    </source>
</evidence>
<keyword evidence="1" id="KW-0677">Repeat</keyword>
<reference evidence="5" key="2">
    <citation type="submission" date="2024-04" db="EMBL/GenBank/DDBJ databases">
        <authorList>
            <person name="Chen Y."/>
            <person name="Shah S."/>
            <person name="Dougan E. K."/>
            <person name="Thang M."/>
            <person name="Chan C."/>
        </authorList>
    </citation>
    <scope>NUCLEOTIDE SEQUENCE [LARGE SCALE GENOMIC DNA]</scope>
</reference>
<evidence type="ECO:0000256" key="3">
    <source>
        <dbReference type="SAM" id="Phobius"/>
    </source>
</evidence>
<dbReference type="AlphaFoldDB" id="A0A9P1FJF3"/>
<dbReference type="PANTHER" id="PTHR47447">
    <property type="entry name" value="OS03G0856100 PROTEIN"/>
    <property type="match status" value="1"/>
</dbReference>
<keyword evidence="7" id="KW-1185">Reference proteome</keyword>
<name>A0A9P1FJF3_9DINO</name>
<protein>
    <submittedName>
        <fullName evidence="6">Pentatricopeptide repeat-containing protein At2g16880</fullName>
    </submittedName>
</protein>
<sequence>MRNDALVAYNQRISAASRGRWPSALRLLERLPRARLRGDVVSYTAAINACKSGSSWTGALALLTDLSEVSLEPDIVAMGATVAALPWSLALLLLADPVLYALRVDAVTNNAAVHGCAQSSHWPLALCRLVQLPKNRRGINAVIGDKATPWRRAQMVAFGEGVRLSVVSFSSLVHSSRVWFHAVQMVQVMWGVQIRLNVVARGASISSCQAEWCWALRLLSCSGINLSVPVLLGSVLTAVEKAEEWPKALQLWLLSQAPRGSCSAVARNALCSALAGQWQRATRMLRSDAGTAPDVTTFAAGCCRAPWAVAAEQLQMLRQQGLKQDVVCIGSVISTCEKDKEWRKAFDLLADAELASIRCTDICYNAALAASSMLGGLLGDAEESAGPSQLFLIEAKVVVISSNDAMPLLSAALDRSESDGPLEIFEGDQLDDEVTILYDCWQQGTARVELRFLLASEPEGQPGTEICMAWRKRCGSFAFDALEVRNGQSLIYPAPKEGAQQPALLSPEGTYEEVTKLQLSSSGAMRLKVPKVTSEEQLKVEIRGLATDALEVTATDEVEISIVYSCLSAGVIGVELALEQAVLSAAHAPEVLHLHWRKHCGDSVYRYLDVFLKENNNRTQVVSKGRTLPGFVHCPKQAAEPGAVDGTKPIIKTECSADPAVEIGPKDLKTSIELRVDPEGNPVLPSLQPQPDLSFDRKILRAYIMQPGMETFRPQKSMSSPSLSRASSTNMVVRYTCHRAGVSSIVVTIYVMQHKPIDFAWRKRCSEPKIHTSKALTAPQAMTFAFLVCGGIGMVVCMVCLFCSSDQDKNQLFQGPVTKKTGRGPARSPDRRDNREIEFWHVGPDSQKVGYEYEEEIVYHPGRS</sequence>
<evidence type="ECO:0000313" key="4">
    <source>
        <dbReference type="EMBL" id="CAI3976147.1"/>
    </source>
</evidence>
<keyword evidence="3" id="KW-0472">Membrane</keyword>
<dbReference type="Proteomes" id="UP001152797">
    <property type="component" value="Unassembled WGS sequence"/>
</dbReference>
<dbReference type="EMBL" id="CAMXCT020000247">
    <property type="protein sequence ID" value="CAL1129522.1"/>
    <property type="molecule type" value="Genomic_DNA"/>
</dbReference>
<evidence type="ECO:0000256" key="1">
    <source>
        <dbReference type="ARBA" id="ARBA00022737"/>
    </source>
</evidence>
<dbReference type="Gene3D" id="1.25.40.10">
    <property type="entry name" value="Tetratricopeptide repeat domain"/>
    <property type="match status" value="2"/>
</dbReference>
<dbReference type="EMBL" id="CAMXCT030000247">
    <property type="protein sequence ID" value="CAL4763459.1"/>
    <property type="molecule type" value="Genomic_DNA"/>
</dbReference>
<keyword evidence="3" id="KW-0812">Transmembrane</keyword>
<feature type="region of interest" description="Disordered" evidence="2">
    <location>
        <begin position="813"/>
        <end position="836"/>
    </location>
</feature>
<evidence type="ECO:0000313" key="7">
    <source>
        <dbReference type="Proteomes" id="UP001152797"/>
    </source>
</evidence>
<gene>
    <name evidence="4" type="ORF">C1SCF055_LOCUS4400</name>
</gene>
<accession>A0A9P1FJF3</accession>
<reference evidence="4" key="1">
    <citation type="submission" date="2022-10" db="EMBL/GenBank/DDBJ databases">
        <authorList>
            <person name="Chen Y."/>
            <person name="Dougan E. K."/>
            <person name="Chan C."/>
            <person name="Rhodes N."/>
            <person name="Thang M."/>
        </authorList>
    </citation>
    <scope>NUCLEOTIDE SEQUENCE</scope>
</reference>
<dbReference type="OrthoDB" id="407678at2759"/>
<organism evidence="4">
    <name type="scientific">Cladocopium goreaui</name>
    <dbReference type="NCBI Taxonomy" id="2562237"/>
    <lineage>
        <taxon>Eukaryota</taxon>
        <taxon>Sar</taxon>
        <taxon>Alveolata</taxon>
        <taxon>Dinophyceae</taxon>
        <taxon>Suessiales</taxon>
        <taxon>Symbiodiniaceae</taxon>
        <taxon>Cladocopium</taxon>
    </lineage>
</organism>
<dbReference type="InterPro" id="IPR011990">
    <property type="entry name" value="TPR-like_helical_dom_sf"/>
</dbReference>
<evidence type="ECO:0000313" key="6">
    <source>
        <dbReference type="EMBL" id="CAL4763459.1"/>
    </source>
</evidence>
<evidence type="ECO:0000256" key="2">
    <source>
        <dbReference type="SAM" id="MobiDB-lite"/>
    </source>
</evidence>
<comment type="caution">
    <text evidence="4">The sequence shown here is derived from an EMBL/GenBank/DDBJ whole genome shotgun (WGS) entry which is preliminary data.</text>
</comment>
<dbReference type="PANTHER" id="PTHR47447:SF17">
    <property type="entry name" value="OS12G0638900 PROTEIN"/>
    <property type="match status" value="1"/>
</dbReference>
<keyword evidence="3" id="KW-1133">Transmembrane helix</keyword>